<organism evidence="1 2">
    <name type="scientific">Cichorium intybus</name>
    <name type="common">Chicory</name>
    <dbReference type="NCBI Taxonomy" id="13427"/>
    <lineage>
        <taxon>Eukaryota</taxon>
        <taxon>Viridiplantae</taxon>
        <taxon>Streptophyta</taxon>
        <taxon>Embryophyta</taxon>
        <taxon>Tracheophyta</taxon>
        <taxon>Spermatophyta</taxon>
        <taxon>Magnoliopsida</taxon>
        <taxon>eudicotyledons</taxon>
        <taxon>Gunneridae</taxon>
        <taxon>Pentapetalae</taxon>
        <taxon>asterids</taxon>
        <taxon>campanulids</taxon>
        <taxon>Asterales</taxon>
        <taxon>Asteraceae</taxon>
        <taxon>Cichorioideae</taxon>
        <taxon>Cichorieae</taxon>
        <taxon>Cichoriinae</taxon>
        <taxon>Cichorium</taxon>
    </lineage>
</organism>
<gene>
    <name evidence="1" type="ORF">L2E82_41670</name>
</gene>
<keyword evidence="2" id="KW-1185">Reference proteome</keyword>
<evidence type="ECO:0000313" key="2">
    <source>
        <dbReference type="Proteomes" id="UP001055811"/>
    </source>
</evidence>
<name>A0ACB8ZL99_CICIN</name>
<reference evidence="1 2" key="2">
    <citation type="journal article" date="2022" name="Mol. Ecol. Resour.">
        <title>The genomes of chicory, endive, great burdock and yacon provide insights into Asteraceae paleo-polyploidization history and plant inulin production.</title>
        <authorList>
            <person name="Fan W."/>
            <person name="Wang S."/>
            <person name="Wang H."/>
            <person name="Wang A."/>
            <person name="Jiang F."/>
            <person name="Liu H."/>
            <person name="Zhao H."/>
            <person name="Xu D."/>
            <person name="Zhang Y."/>
        </authorList>
    </citation>
    <scope>NUCLEOTIDE SEQUENCE [LARGE SCALE GENOMIC DNA]</scope>
    <source>
        <strain evidence="2">cv. Punajuju</strain>
        <tissue evidence="1">Leaves</tissue>
    </source>
</reference>
<dbReference type="EMBL" id="CM042016">
    <property type="protein sequence ID" value="KAI3698266.1"/>
    <property type="molecule type" value="Genomic_DNA"/>
</dbReference>
<dbReference type="Proteomes" id="UP001055811">
    <property type="component" value="Linkage Group LG08"/>
</dbReference>
<comment type="caution">
    <text evidence="1">The sequence shown here is derived from an EMBL/GenBank/DDBJ whole genome shotgun (WGS) entry which is preliminary data.</text>
</comment>
<reference evidence="2" key="1">
    <citation type="journal article" date="2022" name="Mol. Ecol. Resour.">
        <title>The genomes of chicory, endive, great burdock and yacon provide insights into Asteraceae palaeo-polyploidization history and plant inulin production.</title>
        <authorList>
            <person name="Fan W."/>
            <person name="Wang S."/>
            <person name="Wang H."/>
            <person name="Wang A."/>
            <person name="Jiang F."/>
            <person name="Liu H."/>
            <person name="Zhao H."/>
            <person name="Xu D."/>
            <person name="Zhang Y."/>
        </authorList>
    </citation>
    <scope>NUCLEOTIDE SEQUENCE [LARGE SCALE GENOMIC DNA]</scope>
    <source>
        <strain evidence="2">cv. Punajuju</strain>
    </source>
</reference>
<protein>
    <submittedName>
        <fullName evidence="1">Uncharacterized protein</fullName>
    </submittedName>
</protein>
<accession>A0ACB8ZL99</accession>
<evidence type="ECO:0000313" key="1">
    <source>
        <dbReference type="EMBL" id="KAI3698266.1"/>
    </source>
</evidence>
<proteinExistence type="predicted"/>
<sequence length="119" mass="13333">MCTFPISDKSLLRRDLNETFSALSFDRFFVDCCCTIRIIDESNPSSGISINVFAETFEKHPHVESTGDIIQFSQVVIKAHGSEVNTVFNKKYSSFALYEGKESSNFVLHPTPNTSELTA</sequence>